<dbReference type="InterPro" id="IPR049012">
    <property type="entry name" value="Mutator_transp_dom"/>
</dbReference>
<organism evidence="3 4">
    <name type="scientific">Pocillopora meandrina</name>
    <dbReference type="NCBI Taxonomy" id="46732"/>
    <lineage>
        <taxon>Eukaryota</taxon>
        <taxon>Metazoa</taxon>
        <taxon>Cnidaria</taxon>
        <taxon>Anthozoa</taxon>
        <taxon>Hexacorallia</taxon>
        <taxon>Scleractinia</taxon>
        <taxon>Astrocoeniina</taxon>
        <taxon>Pocilloporidae</taxon>
        <taxon>Pocillopora</taxon>
    </lineage>
</organism>
<evidence type="ECO:0000313" key="3">
    <source>
        <dbReference type="EMBL" id="CAH3148902.1"/>
    </source>
</evidence>
<name>A0AAU9XJQ8_9CNID</name>
<evidence type="ECO:0000256" key="1">
    <source>
        <dbReference type="SAM" id="MobiDB-lite"/>
    </source>
</evidence>
<dbReference type="Proteomes" id="UP001159428">
    <property type="component" value="Unassembled WGS sequence"/>
</dbReference>
<comment type="caution">
    <text evidence="3">The sequence shown here is derived from an EMBL/GenBank/DDBJ whole genome shotgun (WGS) entry which is preliminary data.</text>
</comment>
<proteinExistence type="predicted"/>
<evidence type="ECO:0000313" key="4">
    <source>
        <dbReference type="Proteomes" id="UP001159428"/>
    </source>
</evidence>
<protein>
    <recommendedName>
        <fullName evidence="2">Mutator-like transposase domain-containing protein</fullName>
    </recommendedName>
</protein>
<reference evidence="3 4" key="1">
    <citation type="submission" date="2022-05" db="EMBL/GenBank/DDBJ databases">
        <authorList>
            <consortium name="Genoscope - CEA"/>
            <person name="William W."/>
        </authorList>
    </citation>
    <scope>NUCLEOTIDE SEQUENCE [LARGE SCALE GENOMIC DNA]</scope>
</reference>
<gene>
    <name evidence="3" type="ORF">PMEA_00024180</name>
</gene>
<dbReference type="AlphaFoldDB" id="A0AAU9XJQ8"/>
<feature type="non-terminal residue" evidence="3">
    <location>
        <position position="1"/>
    </location>
</feature>
<keyword evidence="4" id="KW-1185">Reference proteome</keyword>
<feature type="domain" description="Mutator-like transposase" evidence="2">
    <location>
        <begin position="5"/>
        <end position="278"/>
    </location>
</feature>
<feature type="non-terminal residue" evidence="3">
    <location>
        <position position="373"/>
    </location>
</feature>
<evidence type="ECO:0000259" key="2">
    <source>
        <dbReference type="Pfam" id="PF20700"/>
    </source>
</evidence>
<dbReference type="Pfam" id="PF20700">
    <property type="entry name" value="Mutator"/>
    <property type="match status" value="1"/>
</dbReference>
<feature type="compositionally biased region" description="Polar residues" evidence="1">
    <location>
        <begin position="321"/>
        <end position="334"/>
    </location>
</feature>
<accession>A0AAU9XJQ8</accession>
<sequence>IIVLEKRGPPTFDANSRAGLGALHCGLGHTHTSGFLTTLGVPSISSSNFKKRERESGKAVEEVAKDSCNQFNEEEKRLSTTGNEEVVKLGVSYDMGWRKRGRCHDSSSGVGTAVGLHTGKVISYATRNKMCRVCDEAEKKNKEAESHDCRKNHEGSSKSMEANVAVELFSSAPKSGVIYSTYVGDDDSVTENHLKTLVNYDIDKWSDVNHASRTLGTRLYMAKGKIKGLTPNVISYIQKSFTYCVNQNKGQPSSLLEGLTSIVPHAFGKHDNCSNSWCGYKKTLKATSTEDLTGEDLRATLEEAIRPFLSHDSVKKLAPAGSSQRNESVNSSIGSKAPKIRHYGGSQSSDFRTAAGIAQFNKGNRYLTLATKK</sequence>
<feature type="region of interest" description="Disordered" evidence="1">
    <location>
        <begin position="316"/>
        <end position="347"/>
    </location>
</feature>
<dbReference type="EMBL" id="CALNXJ010000045">
    <property type="protein sequence ID" value="CAH3148902.1"/>
    <property type="molecule type" value="Genomic_DNA"/>
</dbReference>